<dbReference type="InterPro" id="IPR033138">
    <property type="entry name" value="Cu_oxidase_CS"/>
</dbReference>
<dbReference type="PANTHER" id="PTHR11709:SF361">
    <property type="entry name" value="IRON TRANSPORT MULTICOPPER OXIDASE FET3"/>
    <property type="match status" value="1"/>
</dbReference>
<evidence type="ECO:0000256" key="5">
    <source>
        <dbReference type="ARBA" id="ARBA00023008"/>
    </source>
</evidence>
<dbReference type="PROSITE" id="PS00079">
    <property type="entry name" value="MULTICOPPER_OXIDASE1"/>
    <property type="match status" value="2"/>
</dbReference>
<dbReference type="CDD" id="cd13877">
    <property type="entry name" value="CuRO_2_Fet3p_like"/>
    <property type="match status" value="1"/>
</dbReference>
<feature type="domain" description="Plastocyanin-like" evidence="7">
    <location>
        <begin position="147"/>
        <end position="292"/>
    </location>
</feature>
<keyword evidence="2" id="KW-0479">Metal-binding</keyword>
<keyword evidence="3" id="KW-0732">Signal</keyword>
<evidence type="ECO:0000313" key="10">
    <source>
        <dbReference type="EMBL" id="KAL2794140.1"/>
    </source>
</evidence>
<keyword evidence="11" id="KW-1185">Reference proteome</keyword>
<dbReference type="InterPro" id="IPR008972">
    <property type="entry name" value="Cupredoxin"/>
</dbReference>
<dbReference type="PANTHER" id="PTHR11709">
    <property type="entry name" value="MULTI-COPPER OXIDASE"/>
    <property type="match status" value="1"/>
</dbReference>
<protein>
    <submittedName>
        <fullName evidence="10">Cupredoxin</fullName>
    </submittedName>
</protein>
<evidence type="ECO:0000256" key="1">
    <source>
        <dbReference type="ARBA" id="ARBA00010609"/>
    </source>
</evidence>
<dbReference type="InterPro" id="IPR044130">
    <property type="entry name" value="CuRO_2_Fet3-like"/>
</dbReference>
<dbReference type="Pfam" id="PF07732">
    <property type="entry name" value="Cu-oxidase_3"/>
    <property type="match status" value="1"/>
</dbReference>
<name>A0ABR4G534_9EURO</name>
<keyword evidence="4" id="KW-0560">Oxidoreductase</keyword>
<dbReference type="InterPro" id="IPR045087">
    <property type="entry name" value="Cu-oxidase_fam"/>
</dbReference>
<dbReference type="InterPro" id="IPR011707">
    <property type="entry name" value="Cu-oxidase-like_N"/>
</dbReference>
<feature type="domain" description="Plastocyanin-like" evidence="8">
    <location>
        <begin position="353"/>
        <end position="467"/>
    </location>
</feature>
<organism evidence="10 11">
    <name type="scientific">Aspergillus keveii</name>
    <dbReference type="NCBI Taxonomy" id="714993"/>
    <lineage>
        <taxon>Eukaryota</taxon>
        <taxon>Fungi</taxon>
        <taxon>Dikarya</taxon>
        <taxon>Ascomycota</taxon>
        <taxon>Pezizomycotina</taxon>
        <taxon>Eurotiomycetes</taxon>
        <taxon>Eurotiomycetidae</taxon>
        <taxon>Eurotiales</taxon>
        <taxon>Aspergillaceae</taxon>
        <taxon>Aspergillus</taxon>
        <taxon>Aspergillus subgen. Nidulantes</taxon>
    </lineage>
</organism>
<evidence type="ECO:0000256" key="6">
    <source>
        <dbReference type="SAM" id="Phobius"/>
    </source>
</evidence>
<dbReference type="Proteomes" id="UP001610563">
    <property type="component" value="Unassembled WGS sequence"/>
</dbReference>
<feature type="domain" description="Plastocyanin-like" evidence="9">
    <location>
        <begin position="21"/>
        <end position="136"/>
    </location>
</feature>
<evidence type="ECO:0000259" key="8">
    <source>
        <dbReference type="Pfam" id="PF07731"/>
    </source>
</evidence>
<dbReference type="Pfam" id="PF00394">
    <property type="entry name" value="Cu-oxidase"/>
    <property type="match status" value="1"/>
</dbReference>
<dbReference type="CDD" id="cd13899">
    <property type="entry name" value="CuRO_3_Fet3p"/>
    <property type="match status" value="1"/>
</dbReference>
<evidence type="ECO:0000259" key="7">
    <source>
        <dbReference type="Pfam" id="PF00394"/>
    </source>
</evidence>
<evidence type="ECO:0000313" key="11">
    <source>
        <dbReference type="Proteomes" id="UP001610563"/>
    </source>
</evidence>
<comment type="caution">
    <text evidence="10">The sequence shown here is derived from an EMBL/GenBank/DDBJ whole genome shotgun (WGS) entry which is preliminary data.</text>
</comment>
<keyword evidence="6" id="KW-0812">Transmembrane</keyword>
<dbReference type="Gene3D" id="2.60.40.420">
    <property type="entry name" value="Cupredoxins - blue copper proteins"/>
    <property type="match status" value="3"/>
</dbReference>
<reference evidence="10 11" key="1">
    <citation type="submission" date="2024-07" db="EMBL/GenBank/DDBJ databases">
        <title>Section-level genome sequencing and comparative genomics of Aspergillus sections Usti and Cavernicolus.</title>
        <authorList>
            <consortium name="Lawrence Berkeley National Laboratory"/>
            <person name="Nybo J.L."/>
            <person name="Vesth T.C."/>
            <person name="Theobald S."/>
            <person name="Frisvad J.C."/>
            <person name="Larsen T.O."/>
            <person name="Kjaerboelling I."/>
            <person name="Rothschild-Mancinelli K."/>
            <person name="Lyhne E.K."/>
            <person name="Kogle M.E."/>
            <person name="Barry K."/>
            <person name="Clum A."/>
            <person name="Na H."/>
            <person name="Ledsgaard L."/>
            <person name="Lin J."/>
            <person name="Lipzen A."/>
            <person name="Kuo A."/>
            <person name="Riley R."/>
            <person name="Mondo S."/>
            <person name="Labutti K."/>
            <person name="Haridas S."/>
            <person name="Pangalinan J."/>
            <person name="Salamov A.A."/>
            <person name="Simmons B.A."/>
            <person name="Magnuson J.K."/>
            <person name="Chen J."/>
            <person name="Drula E."/>
            <person name="Henrissat B."/>
            <person name="Wiebenga A."/>
            <person name="Lubbers R.J."/>
            <person name="Gomes A.C."/>
            <person name="Makela M.R."/>
            <person name="Stajich J."/>
            <person name="Grigoriev I.V."/>
            <person name="Mortensen U.H."/>
            <person name="De Vries R.P."/>
            <person name="Baker S.E."/>
            <person name="Andersen M.R."/>
        </authorList>
    </citation>
    <scope>NUCLEOTIDE SEQUENCE [LARGE SCALE GENOMIC DNA]</scope>
    <source>
        <strain evidence="10 11">CBS 209.92</strain>
    </source>
</reference>
<dbReference type="Pfam" id="PF07731">
    <property type="entry name" value="Cu-oxidase_2"/>
    <property type="match status" value="1"/>
</dbReference>
<dbReference type="SUPFAM" id="SSF49503">
    <property type="entry name" value="Cupredoxins"/>
    <property type="match status" value="3"/>
</dbReference>
<feature type="transmembrane region" description="Helical" evidence="6">
    <location>
        <begin position="524"/>
        <end position="546"/>
    </location>
</feature>
<comment type="similarity">
    <text evidence="1">Belongs to the multicopper oxidase family.</text>
</comment>
<sequence length="557" mass="60587">MSLAIVLGAASAATVQYNFNITWVTANPDGLHPRPVIGINGQWPPPVLNVTRGDRIIANVYNGLGNQTTSLHWHGIFQNGTTHMDGAPAVTKCGIAPGGSFTYNFTVDQAGTYWYHSHTRGQYPDGMRQALIVTDPLNPYLGQYDEEKVVSLSDWYPDQMPGLLKRFISVTNPTGAEPVPNSALMNDTQNLTVSVYPGKTYLIRLVNVGAFASQRFWIEGHTMQIVEVDGVWTNPLEANMLYISAAQRYSVLVTMKNESTRNYPMMASMDTDLFDNVPTSLNYNVTGWLGYNDDAERAPAASIRTFDTADDMDLFPTDGLSLYPEPNHVITLDLSMDNLGNGANYAFFNKIIYISPKVPSLYTALSSGPAATDPTIYGRSTNAFIIEKGEIVDIVLNNDDTGKHPFHLHGHGFQVITRSADNAGHYNASDKHEFPPFVADNPGIWLFHCHLEWHMASGLAATMIEAPLPLQRSLVIPQNHYQACNEAGTPTGGNAAGNIENIYDLSGANISPTPLPEGFTARGIIAIVFSCLAAILGLVTIVWYGLAPISGQGSGSD</sequence>
<gene>
    <name evidence="10" type="ORF">BJX66DRAFT_325531</name>
</gene>
<dbReference type="InterPro" id="IPR001117">
    <property type="entry name" value="Cu-oxidase_2nd"/>
</dbReference>
<dbReference type="EMBL" id="JBFTWV010000048">
    <property type="protein sequence ID" value="KAL2794140.1"/>
    <property type="molecule type" value="Genomic_DNA"/>
</dbReference>
<evidence type="ECO:0000256" key="4">
    <source>
        <dbReference type="ARBA" id="ARBA00023002"/>
    </source>
</evidence>
<dbReference type="CDD" id="cd13851">
    <property type="entry name" value="CuRO_1_Fet3p"/>
    <property type="match status" value="1"/>
</dbReference>
<accession>A0ABR4G534</accession>
<dbReference type="InterPro" id="IPR011706">
    <property type="entry name" value="Cu-oxidase_C"/>
</dbReference>
<proteinExistence type="inferred from homology"/>
<dbReference type="InterPro" id="IPR002355">
    <property type="entry name" value="Cu_oxidase_Cu_BS"/>
</dbReference>
<evidence type="ECO:0000259" key="9">
    <source>
        <dbReference type="Pfam" id="PF07732"/>
    </source>
</evidence>
<evidence type="ECO:0000256" key="3">
    <source>
        <dbReference type="ARBA" id="ARBA00022729"/>
    </source>
</evidence>
<evidence type="ECO:0000256" key="2">
    <source>
        <dbReference type="ARBA" id="ARBA00022723"/>
    </source>
</evidence>
<keyword evidence="5" id="KW-0186">Copper</keyword>
<dbReference type="PROSITE" id="PS00080">
    <property type="entry name" value="MULTICOPPER_OXIDASE2"/>
    <property type="match status" value="1"/>
</dbReference>
<keyword evidence="6" id="KW-0472">Membrane</keyword>
<keyword evidence="6" id="KW-1133">Transmembrane helix</keyword>